<protein>
    <recommendedName>
        <fullName evidence="3">Thiopeptide-type bacteriocin biosynthesis domain-containing protein</fullName>
    </recommendedName>
</protein>
<dbReference type="EMBL" id="CAIJDP010000079">
    <property type="protein sequence ID" value="CAD0006779.1"/>
    <property type="molecule type" value="Genomic_DNA"/>
</dbReference>
<gene>
    <name evidence="1" type="ORF">FLAT13_03492</name>
</gene>
<comment type="caution">
    <text evidence="1">The sequence shown here is derived from an EMBL/GenBank/DDBJ whole genome shotgun (WGS) entry which is preliminary data.</text>
</comment>
<evidence type="ECO:0000313" key="1">
    <source>
        <dbReference type="EMBL" id="CAD0006779.1"/>
    </source>
</evidence>
<keyword evidence="2" id="KW-1185">Reference proteome</keyword>
<reference evidence="1 2" key="1">
    <citation type="submission" date="2020-06" db="EMBL/GenBank/DDBJ databases">
        <authorList>
            <person name="Criscuolo A."/>
        </authorList>
    </citation>
    <scope>NUCLEOTIDE SEQUENCE [LARGE SCALE GENOMIC DNA]</scope>
    <source>
        <strain evidence="2">CIP 111411</strain>
    </source>
</reference>
<name>A0A6V6Z5C6_9FLAO</name>
<evidence type="ECO:0000313" key="2">
    <source>
        <dbReference type="Proteomes" id="UP000530060"/>
    </source>
</evidence>
<proteinExistence type="predicted"/>
<dbReference type="RefSeq" id="WP_379781074.1">
    <property type="nucleotide sequence ID" value="NZ_JBHSQU010000005.1"/>
</dbReference>
<accession>A0A6V6Z5C6</accession>
<evidence type="ECO:0008006" key="3">
    <source>
        <dbReference type="Google" id="ProtNLM"/>
    </source>
</evidence>
<sequence>METLTSNKKIKFKSNNNSNVIQNEDTINVCISIFYDKLMWDILVVDAIFPFISQNKNLPFYFYLNELRGYNIRLVFVVQKENALEIAKSIDSYFKEFLAKNPSELKIVKEENFRSFMNFKNNSIHYGLFENDSDSWQGFNIGLTDLLFSAFTEYKDEFHLSINEIMFQIITIFFNAIKISDNDILKIIKRLLEIEHSQYDLNMPREITDLNEQYFLENKDVLLPYLKEYRNIKVDYYEEKWEMEWHNFVYTFFNENFTLENNAIEINTALNKIIEVFSVKNKISLYYLLINAIEKYNV</sequence>
<dbReference type="AlphaFoldDB" id="A0A6V6Z5C6"/>
<organism evidence="1 2">
    <name type="scientific">Flavobacterium salmonis</name>
    <dbReference type="NCBI Taxonomy" id="2654844"/>
    <lineage>
        <taxon>Bacteria</taxon>
        <taxon>Pseudomonadati</taxon>
        <taxon>Bacteroidota</taxon>
        <taxon>Flavobacteriia</taxon>
        <taxon>Flavobacteriales</taxon>
        <taxon>Flavobacteriaceae</taxon>
        <taxon>Flavobacterium</taxon>
    </lineage>
</organism>
<dbReference type="Proteomes" id="UP000530060">
    <property type="component" value="Unassembled WGS sequence"/>
</dbReference>